<dbReference type="PANTHER" id="PTHR30069:SF29">
    <property type="entry name" value="HEMOGLOBIN AND HEMOGLOBIN-HAPTOGLOBIN-BINDING PROTEIN 1-RELATED"/>
    <property type="match status" value="1"/>
</dbReference>
<dbReference type="Pfam" id="PF00593">
    <property type="entry name" value="TonB_dep_Rec_b-barrel"/>
    <property type="match status" value="1"/>
</dbReference>
<sequence>MRQKFTTLLGLVSLFVLLLGSTWSMAQDKKTVSGTVLDEEQNPLPGVSYLVKGTNNGGATDVNGKFTVSIGSSSAVMVFSSIGYVTKEVAVGNASILTVNLAEDLKTLNEVVVTGFGMATETRKLTYSAQTVEGKDLTRTNNANLVNALQGKVAGVMINQGASGPMSSSRIRIRGNASLSSNTQPLFVVDGVLIRPGTTGADSWGGAQDFGNIMKNINPDNIESMSVLKGSAASSLYGSEALNGVVLIQTKKGRETKGLGVSYNHSSSFEKAYRIVDLQNQFGAGLSPTFEKDANGVDMVDANNWFYSYGPEFNGQQVKDLDGRMIEWKANDPISFFNTGKYINHNIAVDGGNERSSFRVSYSNLFNSSVMPSGTEMKRNNFNIRATQKIGKIIDLDVSADYTSNNLLNPTNQGSSYNPVFKFVYYRPRSLDIDYWMNNYIDPNVGGRRRGANDPYSLTDFMWEINERKRMRNEKIFRGNIDLKAQITPWLTGLLRSNLQNEIYTGEYLKRGDNALFSGNDEYSTYATNNNQYRVQGLFTANKSFGSDFETSLTVGGETNKINGGRQFTNGTSGGLRIPEVYSLSNSINVASSSASLIPSKRTDAVYAYGDVTYKGLLTLNASYRRDWTSTLTYKNGTGDWSYDYPSVGLSWIATESFKDTPNWLSFGKVRASFGYTGGDTDAWSTNRTGIYNPSGNYTLPDGSVLPSYGFRDRTLPNANLKNRLAREIEFGTDIRFFKNRLGIDFTFYNKLTTNEILTVSVPSESGLTGRIINAGKIRNRGIEILLTANPIKTDKFNWNTTFNFSRNRNKILELVDGVDSYELSLAFGADVRSIARVGGDYGTISSSYAYALYQAKDASGAEISSPSNGQRVIGASSNATDGYPTYLRSGSYGQGSRDLGTMLEKFLLSNSNSVSYGDFNLSVQVDAKIGGLMASGTHQYGSSNGSLKNSLPGRNAALGGVTFTDAAGNTRDDGIIPEGVLADGYKVNVDGTDIDLGGMQYSEAVANGYLTPIPAYAYYENLTQWGSGIREYSVFENSWVSLREVSVGYTVPANIINKYKIQSLRVGLVGRNLTYLYMTAKDGINPEGLKSNRAGEFAEYGGAPFTRNLGFSINVGF</sequence>
<comment type="subcellular location">
    <subcellularLocation>
        <location evidence="1 10">Cell outer membrane</location>
        <topology evidence="1 10">Multi-pass membrane protein</topology>
    </subcellularLocation>
</comment>
<feature type="signal peptide" evidence="12">
    <location>
        <begin position="1"/>
        <end position="26"/>
    </location>
</feature>
<dbReference type="RefSeq" id="WP_109672150.1">
    <property type="nucleotide sequence ID" value="NZ_QGDT01000001.1"/>
</dbReference>
<dbReference type="Gene3D" id="2.170.130.10">
    <property type="entry name" value="TonB-dependent receptor, plug domain"/>
    <property type="match status" value="1"/>
</dbReference>
<evidence type="ECO:0000256" key="2">
    <source>
        <dbReference type="ARBA" id="ARBA00022448"/>
    </source>
</evidence>
<dbReference type="InterPro" id="IPR008969">
    <property type="entry name" value="CarboxyPept-like_regulatory"/>
</dbReference>
<evidence type="ECO:0000259" key="13">
    <source>
        <dbReference type="Pfam" id="PF00593"/>
    </source>
</evidence>
<dbReference type="InterPro" id="IPR023997">
    <property type="entry name" value="TonB-dep_OMP_SusC/RagA_CS"/>
</dbReference>
<feature type="domain" description="TonB-dependent receptor plug" evidence="14">
    <location>
        <begin position="123"/>
        <end position="245"/>
    </location>
</feature>
<evidence type="ECO:0000256" key="9">
    <source>
        <dbReference type="ARBA" id="ARBA00023237"/>
    </source>
</evidence>
<dbReference type="InterPro" id="IPR000531">
    <property type="entry name" value="Beta-barrel_TonB"/>
</dbReference>
<dbReference type="PROSITE" id="PS52016">
    <property type="entry name" value="TONB_DEPENDENT_REC_3"/>
    <property type="match status" value="1"/>
</dbReference>
<dbReference type="GO" id="GO:0044718">
    <property type="term" value="P:siderophore transmembrane transport"/>
    <property type="evidence" value="ECO:0007669"/>
    <property type="project" value="TreeGrafter"/>
</dbReference>
<evidence type="ECO:0000256" key="6">
    <source>
        <dbReference type="ARBA" id="ARBA00023077"/>
    </source>
</evidence>
<evidence type="ECO:0000259" key="14">
    <source>
        <dbReference type="Pfam" id="PF07715"/>
    </source>
</evidence>
<evidence type="ECO:0000313" key="15">
    <source>
        <dbReference type="EMBL" id="PWJ60083.1"/>
    </source>
</evidence>
<evidence type="ECO:0000256" key="1">
    <source>
        <dbReference type="ARBA" id="ARBA00004571"/>
    </source>
</evidence>
<comment type="caution">
    <text evidence="15">The sequence shown here is derived from an EMBL/GenBank/DDBJ whole genome shotgun (WGS) entry which is preliminary data.</text>
</comment>
<keyword evidence="16" id="KW-1185">Reference proteome</keyword>
<dbReference type="PANTHER" id="PTHR30069">
    <property type="entry name" value="TONB-DEPENDENT OUTER MEMBRANE RECEPTOR"/>
    <property type="match status" value="1"/>
</dbReference>
<name>A0A316AQT4_9BACT</name>
<dbReference type="SUPFAM" id="SSF56935">
    <property type="entry name" value="Porins"/>
    <property type="match status" value="1"/>
</dbReference>
<evidence type="ECO:0000313" key="16">
    <source>
        <dbReference type="Proteomes" id="UP000245880"/>
    </source>
</evidence>
<comment type="similarity">
    <text evidence="10 11">Belongs to the TonB-dependent receptor family.</text>
</comment>
<dbReference type="Gene3D" id="2.40.170.20">
    <property type="entry name" value="TonB-dependent receptor, beta-barrel domain"/>
    <property type="match status" value="1"/>
</dbReference>
<evidence type="ECO:0000256" key="10">
    <source>
        <dbReference type="PROSITE-ProRule" id="PRU01360"/>
    </source>
</evidence>
<dbReference type="InterPro" id="IPR023996">
    <property type="entry name" value="TonB-dep_OMP_SusC/RagA"/>
</dbReference>
<dbReference type="OrthoDB" id="9768177at2"/>
<dbReference type="NCBIfam" id="TIGR04057">
    <property type="entry name" value="SusC_RagA_signa"/>
    <property type="match status" value="1"/>
</dbReference>
<dbReference type="InterPro" id="IPR039426">
    <property type="entry name" value="TonB-dep_rcpt-like"/>
</dbReference>
<dbReference type="InterPro" id="IPR012910">
    <property type="entry name" value="Plug_dom"/>
</dbReference>
<organism evidence="15 16">
    <name type="scientific">Dyadobacter jejuensis</name>
    <dbReference type="NCBI Taxonomy" id="1082580"/>
    <lineage>
        <taxon>Bacteria</taxon>
        <taxon>Pseudomonadati</taxon>
        <taxon>Bacteroidota</taxon>
        <taxon>Cytophagia</taxon>
        <taxon>Cytophagales</taxon>
        <taxon>Spirosomataceae</taxon>
        <taxon>Dyadobacter</taxon>
    </lineage>
</organism>
<keyword evidence="6 11" id="KW-0798">TonB box</keyword>
<feature type="domain" description="TonB-dependent receptor-like beta-barrel" evidence="13">
    <location>
        <begin position="427"/>
        <end position="842"/>
    </location>
</feature>
<reference evidence="15 16" key="1">
    <citation type="submission" date="2018-03" db="EMBL/GenBank/DDBJ databases">
        <title>Genomic Encyclopedia of Archaeal and Bacterial Type Strains, Phase II (KMG-II): from individual species to whole genera.</title>
        <authorList>
            <person name="Goeker M."/>
        </authorList>
    </citation>
    <scope>NUCLEOTIDE SEQUENCE [LARGE SCALE GENOMIC DNA]</scope>
    <source>
        <strain evidence="15 16">DSM 100346</strain>
    </source>
</reference>
<dbReference type="InterPro" id="IPR037066">
    <property type="entry name" value="Plug_dom_sf"/>
</dbReference>
<keyword evidence="8 15" id="KW-0675">Receptor</keyword>
<dbReference type="NCBIfam" id="TIGR04056">
    <property type="entry name" value="OMP_RagA_SusC"/>
    <property type="match status" value="1"/>
</dbReference>
<evidence type="ECO:0000256" key="4">
    <source>
        <dbReference type="ARBA" id="ARBA00022692"/>
    </source>
</evidence>
<dbReference type="AlphaFoldDB" id="A0A316AQT4"/>
<evidence type="ECO:0000256" key="12">
    <source>
        <dbReference type="SAM" id="SignalP"/>
    </source>
</evidence>
<dbReference type="InterPro" id="IPR036942">
    <property type="entry name" value="Beta-barrel_TonB_sf"/>
</dbReference>
<dbReference type="SUPFAM" id="SSF49464">
    <property type="entry name" value="Carboxypeptidase regulatory domain-like"/>
    <property type="match status" value="1"/>
</dbReference>
<keyword evidence="2 10" id="KW-0813">Transport</keyword>
<keyword evidence="7 10" id="KW-0472">Membrane</keyword>
<proteinExistence type="inferred from homology"/>
<dbReference type="EMBL" id="QGDT01000001">
    <property type="protein sequence ID" value="PWJ60083.1"/>
    <property type="molecule type" value="Genomic_DNA"/>
</dbReference>
<gene>
    <name evidence="15" type="ORF">CLV98_101259</name>
</gene>
<evidence type="ECO:0000256" key="7">
    <source>
        <dbReference type="ARBA" id="ARBA00023136"/>
    </source>
</evidence>
<dbReference type="Pfam" id="PF13715">
    <property type="entry name" value="CarbopepD_reg_2"/>
    <property type="match status" value="1"/>
</dbReference>
<dbReference type="Proteomes" id="UP000245880">
    <property type="component" value="Unassembled WGS sequence"/>
</dbReference>
<dbReference type="GO" id="GO:0009279">
    <property type="term" value="C:cell outer membrane"/>
    <property type="evidence" value="ECO:0007669"/>
    <property type="project" value="UniProtKB-SubCell"/>
</dbReference>
<evidence type="ECO:0000256" key="8">
    <source>
        <dbReference type="ARBA" id="ARBA00023170"/>
    </source>
</evidence>
<dbReference type="Pfam" id="PF07715">
    <property type="entry name" value="Plug"/>
    <property type="match status" value="1"/>
</dbReference>
<dbReference type="Gene3D" id="2.60.40.1120">
    <property type="entry name" value="Carboxypeptidase-like, regulatory domain"/>
    <property type="match status" value="1"/>
</dbReference>
<evidence type="ECO:0000256" key="5">
    <source>
        <dbReference type="ARBA" id="ARBA00022729"/>
    </source>
</evidence>
<protein>
    <submittedName>
        <fullName evidence="15">Iron complex outermembrane receptor protein</fullName>
    </submittedName>
</protein>
<keyword evidence="5 12" id="KW-0732">Signal</keyword>
<dbReference type="GO" id="GO:0015344">
    <property type="term" value="F:siderophore uptake transmembrane transporter activity"/>
    <property type="evidence" value="ECO:0007669"/>
    <property type="project" value="TreeGrafter"/>
</dbReference>
<evidence type="ECO:0000256" key="11">
    <source>
        <dbReference type="RuleBase" id="RU003357"/>
    </source>
</evidence>
<keyword evidence="4 10" id="KW-0812">Transmembrane</keyword>
<evidence type="ECO:0000256" key="3">
    <source>
        <dbReference type="ARBA" id="ARBA00022452"/>
    </source>
</evidence>
<accession>A0A316AQT4</accession>
<keyword evidence="9 10" id="KW-0998">Cell outer membrane</keyword>
<keyword evidence="3 10" id="KW-1134">Transmembrane beta strand</keyword>
<feature type="chain" id="PRO_5016363148" evidence="12">
    <location>
        <begin position="27"/>
        <end position="1118"/>
    </location>
</feature>